<organism evidence="1 2">
    <name type="scientific">Flavobacterium rhizosphaerae</name>
    <dbReference type="NCBI Taxonomy" id="3163298"/>
    <lineage>
        <taxon>Bacteria</taxon>
        <taxon>Pseudomonadati</taxon>
        <taxon>Bacteroidota</taxon>
        <taxon>Flavobacteriia</taxon>
        <taxon>Flavobacteriales</taxon>
        <taxon>Flavobacteriaceae</taxon>
        <taxon>Flavobacterium</taxon>
    </lineage>
</organism>
<gene>
    <name evidence="1" type="ORF">ABS766_15945</name>
</gene>
<keyword evidence="2" id="KW-1185">Reference proteome</keyword>
<reference evidence="1 2" key="1">
    <citation type="submission" date="2024-06" db="EMBL/GenBank/DDBJ databases">
        <authorList>
            <person name="Kaempfer P."/>
            <person name="Viver T."/>
        </authorList>
    </citation>
    <scope>NUCLEOTIDE SEQUENCE [LARGE SCALE GENOMIC DNA]</scope>
    <source>
        <strain evidence="1 2">ST-119</strain>
    </source>
</reference>
<dbReference type="EMBL" id="JBELPZ010000024">
    <property type="protein sequence ID" value="MFL9845914.1"/>
    <property type="molecule type" value="Genomic_DNA"/>
</dbReference>
<evidence type="ECO:0000313" key="2">
    <source>
        <dbReference type="Proteomes" id="UP001629156"/>
    </source>
</evidence>
<sequence>MVSWLSKKRRFDFKPVVISAIIFGSYYVLENAEDGILFSKPVIYAQIGDMDITSGHINLYGNNQFYAVKRYIEWKDAFKGTYQLDNDTLILKRDDLTKVTKGLFTNCYIFNKTRDSLLPCQSGFNKLAIISKTQKQLRP</sequence>
<name>A0ABW8Z0N4_9FLAO</name>
<comment type="caution">
    <text evidence="1">The sequence shown here is derived from an EMBL/GenBank/DDBJ whole genome shotgun (WGS) entry which is preliminary data.</text>
</comment>
<accession>A0ABW8Z0N4</accession>
<evidence type="ECO:0000313" key="1">
    <source>
        <dbReference type="EMBL" id="MFL9845914.1"/>
    </source>
</evidence>
<proteinExistence type="predicted"/>
<protein>
    <submittedName>
        <fullName evidence="1">Uncharacterized protein</fullName>
    </submittedName>
</protein>
<dbReference type="RefSeq" id="WP_408086189.1">
    <property type="nucleotide sequence ID" value="NZ_JBELPZ010000024.1"/>
</dbReference>
<dbReference type="Proteomes" id="UP001629156">
    <property type="component" value="Unassembled WGS sequence"/>
</dbReference>